<dbReference type="RefSeq" id="WP_390294066.1">
    <property type="nucleotide sequence ID" value="NZ_JBHSFU010000004.1"/>
</dbReference>
<feature type="transmembrane region" description="Helical" evidence="14">
    <location>
        <begin position="444"/>
        <end position="463"/>
    </location>
</feature>
<reference evidence="16" key="1">
    <citation type="journal article" date="2019" name="Int. J. Syst. Evol. Microbiol.">
        <title>The Global Catalogue of Microorganisms (GCM) 10K type strain sequencing project: providing services to taxonomists for standard genome sequencing and annotation.</title>
        <authorList>
            <consortium name="The Broad Institute Genomics Platform"/>
            <consortium name="The Broad Institute Genome Sequencing Center for Infectious Disease"/>
            <person name="Wu L."/>
            <person name="Ma J."/>
        </authorList>
    </citation>
    <scope>NUCLEOTIDE SEQUENCE [LARGE SCALE GENOMIC DNA]</scope>
    <source>
        <strain evidence="16">CGMCC 4.7426</strain>
    </source>
</reference>
<comment type="similarity">
    <text evidence="2 13">Belongs to the sodium:solute symporter (SSF) (TC 2.A.21) family.</text>
</comment>
<evidence type="ECO:0000256" key="5">
    <source>
        <dbReference type="ARBA" id="ARBA00022692"/>
    </source>
</evidence>
<feature type="transmembrane region" description="Helical" evidence="14">
    <location>
        <begin position="6"/>
        <end position="25"/>
    </location>
</feature>
<name>A0ABV9DGD1_9BACI</name>
<evidence type="ECO:0000256" key="7">
    <source>
        <dbReference type="ARBA" id="ARBA00022989"/>
    </source>
</evidence>
<keyword evidence="8" id="KW-0915">Sodium</keyword>
<keyword evidence="11" id="KW-0739">Sodium transport</keyword>
<evidence type="ECO:0000256" key="4">
    <source>
        <dbReference type="ARBA" id="ARBA00022475"/>
    </source>
</evidence>
<feature type="transmembrane region" description="Helical" evidence="14">
    <location>
        <begin position="388"/>
        <end position="406"/>
    </location>
</feature>
<feature type="transmembrane region" description="Helical" evidence="14">
    <location>
        <begin position="494"/>
        <end position="512"/>
    </location>
</feature>
<protein>
    <submittedName>
        <fullName evidence="15">Sodium:solute symporter family protein</fullName>
    </submittedName>
</protein>
<feature type="transmembrane region" description="Helical" evidence="14">
    <location>
        <begin position="340"/>
        <end position="367"/>
    </location>
</feature>
<evidence type="ECO:0000256" key="8">
    <source>
        <dbReference type="ARBA" id="ARBA00023053"/>
    </source>
</evidence>
<evidence type="ECO:0000313" key="15">
    <source>
        <dbReference type="EMBL" id="MFC4557894.1"/>
    </source>
</evidence>
<keyword evidence="3" id="KW-0813">Transport</keyword>
<feature type="transmembrane region" description="Helical" evidence="14">
    <location>
        <begin position="155"/>
        <end position="173"/>
    </location>
</feature>
<evidence type="ECO:0000256" key="9">
    <source>
        <dbReference type="ARBA" id="ARBA00023065"/>
    </source>
</evidence>
<keyword evidence="10 14" id="KW-0472">Membrane</keyword>
<dbReference type="CDD" id="cd10322">
    <property type="entry name" value="SLC5sbd"/>
    <property type="match status" value="1"/>
</dbReference>
<keyword evidence="7 14" id="KW-1133">Transmembrane helix</keyword>
<dbReference type="Gene3D" id="1.20.1730.10">
    <property type="entry name" value="Sodium/glucose cotransporter"/>
    <property type="match status" value="1"/>
</dbReference>
<feature type="transmembrane region" description="Helical" evidence="14">
    <location>
        <begin position="121"/>
        <end position="143"/>
    </location>
</feature>
<evidence type="ECO:0000256" key="10">
    <source>
        <dbReference type="ARBA" id="ARBA00023136"/>
    </source>
</evidence>
<evidence type="ECO:0000256" key="13">
    <source>
        <dbReference type="RuleBase" id="RU362091"/>
    </source>
</evidence>
<proteinExistence type="inferred from homology"/>
<evidence type="ECO:0000256" key="14">
    <source>
        <dbReference type="SAM" id="Phobius"/>
    </source>
</evidence>
<dbReference type="InterPro" id="IPR038377">
    <property type="entry name" value="Na/Glc_symporter_sf"/>
</dbReference>
<feature type="transmembrane region" description="Helical" evidence="14">
    <location>
        <begin position="245"/>
        <end position="263"/>
    </location>
</feature>
<dbReference type="PROSITE" id="PS50283">
    <property type="entry name" value="NA_SOLUT_SYMP_3"/>
    <property type="match status" value="1"/>
</dbReference>
<comment type="caution">
    <text evidence="15">The sequence shown here is derived from an EMBL/GenBank/DDBJ whole genome shotgun (WGS) entry which is preliminary data.</text>
</comment>
<keyword evidence="5 14" id="KW-0812">Transmembrane</keyword>
<sequence>MNLVIFIPLLVVYLIIMSGLAYYGYRKTNTEADYLIAGGNINPVVMALSYGATFISTSSLIGFGGVSATFGFGLLWLAFLNIVLGVFVAFAVFGTRIRRLSKELNVFTFPSLLGEKYNSRFITVFSGLMIFVFMPAYTSIVLIGGGRFIEKTLGINFNVGLLVIALIVGIYVVSGGIKAVMYTDAFAALMMLFMMAMFLFMIYQSVGGVSVGHSALTAMQDLVPEALLEQGHNGWTAMPDFGSPLWWTLVSTLIMGVGIGVLAQPQLAMRAMTVKDDRSLYRSVLVGGIFIFFMTGAIYMIGPLSNVYFYNTQGELALAVAGGNPDTVVPILIANMMPDWFVYLFTLTALSAVLSTVSSLIHVQASSFSEDILKKMGVTSFFGNKTELTRIGVIIGIIAAIVLAYVLPGGVIARATAFWFGICAAGFLPVLIGALFWDKGTAKAANASVVVGFTVSIVGFIFLHEKEAAAFGISKVLFGKSTLLGYPMTHVDPLFYALPLSAIVFIVVSLVTGRDKQVEQHDDVGLDHDIASK</sequence>
<dbReference type="InterPro" id="IPR001734">
    <property type="entry name" value="Na/solute_symporter"/>
</dbReference>
<dbReference type="Pfam" id="PF00474">
    <property type="entry name" value="SSF"/>
    <property type="match status" value="1"/>
</dbReference>
<dbReference type="PANTHER" id="PTHR48086:SF3">
    <property type="entry name" value="SODIUM_PROLINE SYMPORTER"/>
    <property type="match status" value="1"/>
</dbReference>
<evidence type="ECO:0000256" key="2">
    <source>
        <dbReference type="ARBA" id="ARBA00006434"/>
    </source>
</evidence>
<accession>A0ABV9DGD1</accession>
<comment type="catalytic activity">
    <reaction evidence="12">
        <text>L-proline(in) + Na(+)(in) = L-proline(out) + Na(+)(out)</text>
        <dbReference type="Rhea" id="RHEA:28967"/>
        <dbReference type="ChEBI" id="CHEBI:29101"/>
        <dbReference type="ChEBI" id="CHEBI:60039"/>
    </reaction>
</comment>
<organism evidence="15 16">
    <name type="scientific">Virgibacillus kekensis</name>
    <dbReference type="NCBI Taxonomy" id="202261"/>
    <lineage>
        <taxon>Bacteria</taxon>
        <taxon>Bacillati</taxon>
        <taxon>Bacillota</taxon>
        <taxon>Bacilli</taxon>
        <taxon>Bacillales</taxon>
        <taxon>Bacillaceae</taxon>
        <taxon>Virgibacillus</taxon>
    </lineage>
</organism>
<keyword evidence="4" id="KW-1003">Cell membrane</keyword>
<evidence type="ECO:0000256" key="1">
    <source>
        <dbReference type="ARBA" id="ARBA00004651"/>
    </source>
</evidence>
<keyword evidence="16" id="KW-1185">Reference proteome</keyword>
<feature type="transmembrane region" description="Helical" evidence="14">
    <location>
        <begin position="45"/>
        <end position="68"/>
    </location>
</feature>
<feature type="transmembrane region" description="Helical" evidence="14">
    <location>
        <begin position="185"/>
        <end position="203"/>
    </location>
</feature>
<evidence type="ECO:0000256" key="6">
    <source>
        <dbReference type="ARBA" id="ARBA00022847"/>
    </source>
</evidence>
<feature type="transmembrane region" description="Helical" evidence="14">
    <location>
        <begin position="284"/>
        <end position="302"/>
    </location>
</feature>
<evidence type="ECO:0000313" key="16">
    <source>
        <dbReference type="Proteomes" id="UP001595989"/>
    </source>
</evidence>
<comment type="subcellular location">
    <subcellularLocation>
        <location evidence="1">Cell membrane</location>
        <topology evidence="1">Multi-pass membrane protein</topology>
    </subcellularLocation>
</comment>
<gene>
    <name evidence="15" type="ORF">ACFO3D_06675</name>
</gene>
<keyword evidence="6" id="KW-0769">Symport</keyword>
<evidence type="ECO:0000256" key="11">
    <source>
        <dbReference type="ARBA" id="ARBA00023201"/>
    </source>
</evidence>
<evidence type="ECO:0000256" key="12">
    <source>
        <dbReference type="ARBA" id="ARBA00033708"/>
    </source>
</evidence>
<feature type="transmembrane region" description="Helical" evidence="14">
    <location>
        <begin position="418"/>
        <end position="437"/>
    </location>
</feature>
<dbReference type="PANTHER" id="PTHR48086">
    <property type="entry name" value="SODIUM/PROLINE SYMPORTER-RELATED"/>
    <property type="match status" value="1"/>
</dbReference>
<keyword evidence="9" id="KW-0406">Ion transport</keyword>
<dbReference type="InterPro" id="IPR050277">
    <property type="entry name" value="Sodium:Solute_Symporter"/>
</dbReference>
<dbReference type="Proteomes" id="UP001595989">
    <property type="component" value="Unassembled WGS sequence"/>
</dbReference>
<evidence type="ECO:0000256" key="3">
    <source>
        <dbReference type="ARBA" id="ARBA00022448"/>
    </source>
</evidence>
<feature type="transmembrane region" description="Helical" evidence="14">
    <location>
        <begin position="74"/>
        <end position="93"/>
    </location>
</feature>
<dbReference type="EMBL" id="JBHSFU010000004">
    <property type="protein sequence ID" value="MFC4557894.1"/>
    <property type="molecule type" value="Genomic_DNA"/>
</dbReference>